<gene>
    <name evidence="2" type="ORF">PSEUBRA_SCAF22g00069</name>
</gene>
<accession>V5EXE0</accession>
<dbReference type="InterPro" id="IPR021833">
    <property type="entry name" value="DUF3425"/>
</dbReference>
<dbReference type="PANTHER" id="PTHR38116">
    <property type="entry name" value="CHROMOSOME 7, WHOLE GENOME SHOTGUN SEQUENCE"/>
    <property type="match status" value="1"/>
</dbReference>
<dbReference type="GeneID" id="27419278"/>
<reference evidence="3" key="1">
    <citation type="journal article" date="2013" name="Genome Announc.">
        <title>Draft genome sequence of Pseudozyma brasiliensis sp. nov. strain GHG001, a high producer of endo-1,4-xylanase isolated from an insect pest of sugarcane.</title>
        <authorList>
            <person name="Oliveira J.V.D.C."/>
            <person name="dos Santos R.A.C."/>
            <person name="Borges T.A."/>
            <person name="Riano-Pachon D.M."/>
            <person name="Goldman G.H."/>
        </authorList>
    </citation>
    <scope>NUCLEOTIDE SEQUENCE [LARGE SCALE GENOMIC DNA]</scope>
    <source>
        <strain evidence="3">GHG001</strain>
    </source>
</reference>
<sequence>MFQDAQPLPVTSFESLLGATPRLGSNEGTSPEASCHSPSSTSSSSPAKLDAASLACLSDTPSWHLDRAISRFAQSSATPPRPVQPLSIASRSFARVIPSIASHFNLDPAPLASLLSQLQLHGTVNTGSETNKGLVFDPAITWDSLPPSMLPCTEQLLYPHRAFLDACLPWPSVRSRLLKHALTNPVAEEEFALDLLLSILSTDEALSSFTVYGDDVLDPEAWEVSQRMVSKWWGLFDDSILRRSNWWRRQRGETELVLPTATDDTANECERQGMGTGSLDEANRIAALLFA</sequence>
<dbReference type="STRING" id="1365824.V5EXE0"/>
<dbReference type="EMBL" id="KI545865">
    <property type="protein sequence ID" value="EST07094.1"/>
    <property type="molecule type" value="Genomic_DNA"/>
</dbReference>
<protein>
    <submittedName>
        <fullName evidence="2">Uncharacterized protein</fullName>
    </submittedName>
</protein>
<dbReference type="AlphaFoldDB" id="V5EXE0"/>
<organism evidence="2 3">
    <name type="scientific">Kalmanozyma brasiliensis (strain GHG001)</name>
    <name type="common">Yeast</name>
    <name type="synonym">Pseudozyma brasiliensis</name>
    <dbReference type="NCBI Taxonomy" id="1365824"/>
    <lineage>
        <taxon>Eukaryota</taxon>
        <taxon>Fungi</taxon>
        <taxon>Dikarya</taxon>
        <taxon>Basidiomycota</taxon>
        <taxon>Ustilaginomycotina</taxon>
        <taxon>Ustilaginomycetes</taxon>
        <taxon>Ustilaginales</taxon>
        <taxon>Ustilaginaceae</taxon>
        <taxon>Kalmanozyma</taxon>
    </lineage>
</organism>
<feature type="region of interest" description="Disordered" evidence="1">
    <location>
        <begin position="19"/>
        <end position="46"/>
    </location>
</feature>
<keyword evidence="3" id="KW-1185">Reference proteome</keyword>
<evidence type="ECO:0000313" key="2">
    <source>
        <dbReference type="EMBL" id="EST07094.1"/>
    </source>
</evidence>
<dbReference type="Pfam" id="PF11905">
    <property type="entry name" value="DUF3425"/>
    <property type="match status" value="1"/>
</dbReference>
<name>V5EXE0_KALBG</name>
<dbReference type="Proteomes" id="UP000019377">
    <property type="component" value="Unassembled WGS sequence"/>
</dbReference>
<evidence type="ECO:0000313" key="3">
    <source>
        <dbReference type="Proteomes" id="UP000019377"/>
    </source>
</evidence>
<dbReference type="OrthoDB" id="2245989at2759"/>
<proteinExistence type="predicted"/>
<dbReference type="eggNOG" id="ENOG502S26C">
    <property type="taxonomic scope" value="Eukaryota"/>
</dbReference>
<dbReference type="PANTHER" id="PTHR38116:SF9">
    <property type="entry name" value="BZIP DOMAIN-CONTAINING PROTEIN"/>
    <property type="match status" value="1"/>
</dbReference>
<evidence type="ECO:0000256" key="1">
    <source>
        <dbReference type="SAM" id="MobiDB-lite"/>
    </source>
</evidence>
<dbReference type="HOGENOM" id="CLU_956840_0_0_1"/>
<feature type="compositionally biased region" description="Low complexity" evidence="1">
    <location>
        <begin position="30"/>
        <end position="46"/>
    </location>
</feature>